<dbReference type="GO" id="GO:0016020">
    <property type="term" value="C:membrane"/>
    <property type="evidence" value="ECO:0007669"/>
    <property type="project" value="TreeGrafter"/>
</dbReference>
<feature type="region of interest" description="Disordered" evidence="1">
    <location>
        <begin position="1128"/>
        <end position="1166"/>
    </location>
</feature>
<reference evidence="4 5" key="1">
    <citation type="journal article" date="2010" name="Plant Cell">
        <title>The Chlorella variabilis NC64A genome reveals adaptation to photosymbiosis, coevolution with viruses, and cryptic sex.</title>
        <authorList>
            <person name="Blanc G."/>
            <person name="Duncan G."/>
            <person name="Agarkova I."/>
            <person name="Borodovsky M."/>
            <person name="Gurnon J."/>
            <person name="Kuo A."/>
            <person name="Lindquist E."/>
            <person name="Lucas S."/>
            <person name="Pangilinan J."/>
            <person name="Polle J."/>
            <person name="Salamov A."/>
            <person name="Terry A."/>
            <person name="Yamada T."/>
            <person name="Dunigan D.D."/>
            <person name="Grigoriev I.V."/>
            <person name="Claverie J.M."/>
            <person name="Van Etten J.L."/>
        </authorList>
    </citation>
    <scope>NUCLEOTIDE SEQUENCE [LARGE SCALE GENOMIC DNA]</scope>
    <source>
        <strain evidence="4 5">NC64A</strain>
    </source>
</reference>
<feature type="region of interest" description="Disordered" evidence="1">
    <location>
        <begin position="353"/>
        <end position="402"/>
    </location>
</feature>
<dbReference type="InterPro" id="IPR048359">
    <property type="entry name" value="EXOC6_Sec15_N"/>
</dbReference>
<protein>
    <recommendedName>
        <fullName evidence="6">Exocyst complex component</fullName>
    </recommendedName>
</protein>
<dbReference type="GO" id="GO:0090522">
    <property type="term" value="P:vesicle tethering involved in exocytosis"/>
    <property type="evidence" value="ECO:0007669"/>
    <property type="project" value="InterPro"/>
</dbReference>
<name>E1Z4E0_CHLVA</name>
<dbReference type="STRING" id="554065.E1Z4E0"/>
<dbReference type="OrthoDB" id="10267033at2759"/>
<feature type="region of interest" description="Disordered" evidence="1">
    <location>
        <begin position="421"/>
        <end position="478"/>
    </location>
</feature>
<evidence type="ECO:0000259" key="2">
    <source>
        <dbReference type="Pfam" id="PF04091"/>
    </source>
</evidence>
<dbReference type="Pfam" id="PF04091">
    <property type="entry name" value="Sec15_C"/>
    <property type="match status" value="1"/>
</dbReference>
<keyword evidence="5" id="KW-1185">Reference proteome</keyword>
<dbReference type="InterPro" id="IPR046361">
    <property type="entry name" value="EXOC6/Sec15_C"/>
</dbReference>
<feature type="compositionally biased region" description="Low complexity" evidence="1">
    <location>
        <begin position="1134"/>
        <end position="1158"/>
    </location>
</feature>
<feature type="compositionally biased region" description="Low complexity" evidence="1">
    <location>
        <begin position="379"/>
        <end position="402"/>
    </location>
</feature>
<evidence type="ECO:0008006" key="6">
    <source>
        <dbReference type="Google" id="ProtNLM"/>
    </source>
</evidence>
<evidence type="ECO:0000313" key="5">
    <source>
        <dbReference type="Proteomes" id="UP000008141"/>
    </source>
</evidence>
<proteinExistence type="predicted"/>
<feature type="compositionally biased region" description="Gly residues" evidence="1">
    <location>
        <begin position="845"/>
        <end position="860"/>
    </location>
</feature>
<feature type="domain" description="Exocyst complex subunit EXOC6/Sec15 C-terminal" evidence="2">
    <location>
        <begin position="629"/>
        <end position="798"/>
    </location>
</feature>
<dbReference type="eggNOG" id="KOG2176">
    <property type="taxonomic scope" value="Eukaryota"/>
</dbReference>
<feature type="compositionally biased region" description="Pro residues" evidence="1">
    <location>
        <begin position="355"/>
        <end position="364"/>
    </location>
</feature>
<dbReference type="InterPro" id="IPR007225">
    <property type="entry name" value="EXOC6/Sec15"/>
</dbReference>
<organism evidence="5">
    <name type="scientific">Chlorella variabilis</name>
    <name type="common">Green alga</name>
    <dbReference type="NCBI Taxonomy" id="554065"/>
    <lineage>
        <taxon>Eukaryota</taxon>
        <taxon>Viridiplantae</taxon>
        <taxon>Chlorophyta</taxon>
        <taxon>core chlorophytes</taxon>
        <taxon>Trebouxiophyceae</taxon>
        <taxon>Chlorellales</taxon>
        <taxon>Chlorellaceae</taxon>
        <taxon>Chlorella clade</taxon>
        <taxon>Chlorella</taxon>
    </lineage>
</organism>
<feature type="region of interest" description="Disordered" evidence="1">
    <location>
        <begin position="800"/>
        <end position="909"/>
    </location>
</feature>
<dbReference type="Pfam" id="PF20651">
    <property type="entry name" value="EXOC6_Sec15_N"/>
    <property type="match status" value="1"/>
</dbReference>
<feature type="domain" description="Exocyst complex component EXOC6/Sec15 N-terminal" evidence="3">
    <location>
        <begin position="87"/>
        <end position="204"/>
    </location>
</feature>
<feature type="compositionally biased region" description="Polar residues" evidence="1">
    <location>
        <begin position="62"/>
        <end position="75"/>
    </location>
</feature>
<dbReference type="FunCoup" id="E1Z4E0">
    <property type="interactions" value="1797"/>
</dbReference>
<dbReference type="PANTHER" id="PTHR12702:SF0">
    <property type="entry name" value="EXOCYST COMPLEX COMPONENT 6"/>
    <property type="match status" value="1"/>
</dbReference>
<dbReference type="InterPro" id="IPR042045">
    <property type="entry name" value="EXOC6/Sec15_C_dom1"/>
</dbReference>
<dbReference type="OMA" id="DFMLLVC"/>
<evidence type="ECO:0000313" key="4">
    <source>
        <dbReference type="EMBL" id="EFN59332.1"/>
    </source>
</evidence>
<feature type="compositionally biased region" description="Low complexity" evidence="1">
    <location>
        <begin position="890"/>
        <end position="909"/>
    </location>
</feature>
<dbReference type="Gene3D" id="1.10.357.30">
    <property type="entry name" value="Exocyst complex subunit Sec15 C-terminal domain, N-terminal subdomain"/>
    <property type="match status" value="1"/>
</dbReference>
<dbReference type="GeneID" id="17358427"/>
<dbReference type="KEGG" id="cvr:CHLNCDRAFT_137743"/>
<feature type="region of interest" description="Disordered" evidence="1">
    <location>
        <begin position="229"/>
        <end position="252"/>
    </location>
</feature>
<feature type="compositionally biased region" description="Low complexity" evidence="1">
    <location>
        <begin position="800"/>
        <end position="819"/>
    </location>
</feature>
<sequence length="1166" mass="119502">MSGAQAGGGPMLAASGATLAFLKELVASSIESDDVGPLVKAVFEVAPAGEPLPLPPTRDSESATTSQGDSGQAVPQGSVLDSVLELLQEVAEEKEAEIQQICRANAREIAGAMHELGAMQRSTAALRQQLLASNATLQAAGTSFAGRLEEVQEVVLLQQKVAAARTAVSVALQVLALCARAARYIEGKQLFKAFKTLEAVQRDHGAVLRGSGGGYLPLLPTAVATSAGAASREGTPLKPAPGGAADGGGAAGASSSSAADQLGLLAGFLRERVAELVALLEQRAIADFNNWLANVRAQARTIGMRAIRWAASERQQEEALTRQRKLLLPQLEGLQDMRQAGALVAQSLTAASLREPPPATPLPLPAVLGSPGAGSQQEAAPGGSSSPGAGSSSPAGSSGSTSASATAARFAAFKAARQAAGSSPARTSNSPAAAARAAAAGDSSPPGTAASSNTRAAAAAAAAAAQTPPPQAQLRGVQRSDTFQVTGDLLEGVDMAPLHRCVHIHACLGRLPQFADYYAQNRRQQLSADLALHQGDFLAHYQAYLTQLAGFFLVEDAVQAAAAGAAGEPLDIVAQVDASWDAAVAALKAVLEPAFRGATAAAAMLTVKDFMLLVCLALDHCGYQTVAVREVLMNSRATYHDLLTAATTTAVQAAVSRDSLAPVEVGSQGKAAELFRQLALPPTFRAEDAENKRPPFKAPFSAMVPDLVRAIRGHIVDSVAYLKGLLTAGEVVPAARQYRDRMLVRVVVGALRQRLDAAAGDTQLPVAVGLQLVANVAALVYALVPLDDFLVAQARGETSGTTAAPAAAAALGSRSPSPGRRSRSRSPVKAPADEHRGRQQQQQQGGSGDAGAAPAGGGASPGPRPCSRSRSRGSSHGSAPSPAGSPPAAAPLAAAGSQPQAASSSSQQSGHTVLSFAASGRAGAGAAGSAAVGRPAGTFQALLTSAEALVVQAAAAKAAALLAAGEQLEWAPDEQQPSTAYSPHIDELIIVERMLRGLLRYIADAIMLQLMSDAVPAFNIFGLQRLFSDLGGLSRTAGSMGVPGLADELAEPLLFCEMMVFGSLEDLLSPEQREPGGRLAALDLRRMALVLEKYRELDKASAFSSMHKSKQAERFISRKTVDKVLRELREQTRGNSRASSSAGSFTAAQAGGASRGGSFTTATRSG</sequence>
<dbReference type="GO" id="GO:0006886">
    <property type="term" value="P:intracellular protein transport"/>
    <property type="evidence" value="ECO:0007669"/>
    <property type="project" value="InterPro"/>
</dbReference>
<dbReference type="PANTHER" id="PTHR12702">
    <property type="entry name" value="SEC15"/>
    <property type="match status" value="1"/>
</dbReference>
<feature type="compositionally biased region" description="Low complexity" evidence="1">
    <location>
        <begin position="421"/>
        <end position="466"/>
    </location>
</feature>
<gene>
    <name evidence="4" type="ORF">CHLNCDRAFT_137743</name>
</gene>
<dbReference type="EMBL" id="GL433836">
    <property type="protein sequence ID" value="EFN59332.1"/>
    <property type="molecule type" value="Genomic_DNA"/>
</dbReference>
<dbReference type="InParanoid" id="E1Z4E0"/>
<dbReference type="AlphaFoldDB" id="E1Z4E0"/>
<dbReference type="GO" id="GO:0000145">
    <property type="term" value="C:exocyst"/>
    <property type="evidence" value="ECO:0007669"/>
    <property type="project" value="TreeGrafter"/>
</dbReference>
<dbReference type="RefSeq" id="XP_005851434.1">
    <property type="nucleotide sequence ID" value="XM_005851372.1"/>
</dbReference>
<evidence type="ECO:0000259" key="3">
    <source>
        <dbReference type="Pfam" id="PF20651"/>
    </source>
</evidence>
<dbReference type="GO" id="GO:0006893">
    <property type="term" value="P:Golgi to plasma membrane transport"/>
    <property type="evidence" value="ECO:0007669"/>
    <property type="project" value="TreeGrafter"/>
</dbReference>
<accession>E1Z4E0</accession>
<feature type="region of interest" description="Disordered" evidence="1">
    <location>
        <begin position="48"/>
        <end position="75"/>
    </location>
</feature>
<dbReference type="Proteomes" id="UP000008141">
    <property type="component" value="Unassembled WGS sequence"/>
</dbReference>
<evidence type="ECO:0000256" key="1">
    <source>
        <dbReference type="SAM" id="MobiDB-lite"/>
    </source>
</evidence>